<dbReference type="PANTHER" id="PTHR36699:SF1">
    <property type="entry name" value="L,D-TRANSPEPTIDASE YAFK-RELATED"/>
    <property type="match status" value="1"/>
</dbReference>
<accession>A0A1A9HDN1</accession>
<reference evidence="9 10" key="1">
    <citation type="submission" date="2014-04" db="EMBL/GenBank/DDBJ databases">
        <title>Detecting global and local adaptation in a worldwide sample of Helicobacter pylori genomes.</title>
        <authorList>
            <person name="Montano V."/>
            <person name="Didelot X."/>
            <person name="Foll M."/>
            <person name="Linz B."/>
            <person name="Reinhardt R."/>
            <person name="Suerbaum S."/>
            <person name="Moodley Y."/>
            <person name="Jensen J.D."/>
        </authorList>
    </citation>
    <scope>NUCLEOTIDE SEQUENCE [LARGE SCALE GENOMIC DNA]</scope>
    <source>
        <strain evidence="9 10">K26A1</strain>
    </source>
</reference>
<evidence type="ECO:0000313" key="9">
    <source>
        <dbReference type="EMBL" id="ANH48080.1"/>
    </source>
</evidence>
<dbReference type="InterPro" id="IPR032710">
    <property type="entry name" value="NTF2-like_dom_sf"/>
</dbReference>
<dbReference type="GO" id="GO:0008360">
    <property type="term" value="P:regulation of cell shape"/>
    <property type="evidence" value="ECO:0007669"/>
    <property type="project" value="UniProtKB-UniRule"/>
</dbReference>
<name>A0A1A9HDN1_HELPX</name>
<dbReference type="CDD" id="cd16913">
    <property type="entry name" value="YkuD_like"/>
    <property type="match status" value="1"/>
</dbReference>
<dbReference type="Pfam" id="PF03734">
    <property type="entry name" value="YkuD"/>
    <property type="match status" value="1"/>
</dbReference>
<keyword evidence="3" id="KW-0808">Transferase</keyword>
<protein>
    <submittedName>
        <fullName evidence="9">Peptidase</fullName>
    </submittedName>
</protein>
<dbReference type="InterPro" id="IPR054516">
    <property type="entry name" value="Csd6-like_dimerization"/>
</dbReference>
<dbReference type="Gene3D" id="2.40.440.10">
    <property type="entry name" value="L,D-transpeptidase catalytic domain-like"/>
    <property type="match status" value="1"/>
</dbReference>
<keyword evidence="4 7" id="KW-0133">Cell shape</keyword>
<proteinExistence type="inferred from homology"/>
<dbReference type="GO" id="GO:0004180">
    <property type="term" value="F:carboxypeptidase activity"/>
    <property type="evidence" value="ECO:0007669"/>
    <property type="project" value="UniProtKB-ARBA"/>
</dbReference>
<dbReference type="GO" id="GO:0016740">
    <property type="term" value="F:transferase activity"/>
    <property type="evidence" value="ECO:0007669"/>
    <property type="project" value="UniProtKB-KW"/>
</dbReference>
<keyword evidence="5 7" id="KW-0573">Peptidoglycan synthesis</keyword>
<dbReference type="Pfam" id="PF22401">
    <property type="entry name" value="Csd6-like_dimeriz"/>
    <property type="match status" value="1"/>
</dbReference>
<dbReference type="SUPFAM" id="SSF141523">
    <property type="entry name" value="L,D-transpeptidase catalytic domain-like"/>
    <property type="match status" value="1"/>
</dbReference>
<dbReference type="InterPro" id="IPR056203">
    <property type="entry name" value="Cds6_C"/>
</dbReference>
<evidence type="ECO:0000256" key="1">
    <source>
        <dbReference type="ARBA" id="ARBA00004752"/>
    </source>
</evidence>
<dbReference type="RefSeq" id="WP_064434446.1">
    <property type="nucleotide sequence ID" value="NZ_CP011486.1"/>
</dbReference>
<comment type="pathway">
    <text evidence="1 7">Cell wall biogenesis; peptidoglycan biosynthesis.</text>
</comment>
<evidence type="ECO:0000259" key="8">
    <source>
        <dbReference type="PROSITE" id="PS52029"/>
    </source>
</evidence>
<dbReference type="GO" id="GO:0009252">
    <property type="term" value="P:peptidoglycan biosynthetic process"/>
    <property type="evidence" value="ECO:0007669"/>
    <property type="project" value="UniProtKB-UniPathway"/>
</dbReference>
<dbReference type="Proteomes" id="UP000078062">
    <property type="component" value="Chromosome"/>
</dbReference>
<dbReference type="AlphaFoldDB" id="A0A1A9HDN1"/>
<dbReference type="SUPFAM" id="SSF54427">
    <property type="entry name" value="NTF2-like"/>
    <property type="match status" value="1"/>
</dbReference>
<dbReference type="PANTHER" id="PTHR36699">
    <property type="entry name" value="LD-TRANSPEPTIDASE"/>
    <property type="match status" value="1"/>
</dbReference>
<comment type="similarity">
    <text evidence="2">Belongs to the YkuD family.</text>
</comment>
<evidence type="ECO:0000256" key="7">
    <source>
        <dbReference type="PROSITE-ProRule" id="PRU01373"/>
    </source>
</evidence>
<evidence type="ECO:0000256" key="2">
    <source>
        <dbReference type="ARBA" id="ARBA00005992"/>
    </source>
</evidence>
<dbReference type="UniPathway" id="UPA00219"/>
<dbReference type="InterPro" id="IPR005490">
    <property type="entry name" value="LD_TPept_cat_dom"/>
</dbReference>
<feature type="active site" description="Proton donor/acceptor" evidence="7">
    <location>
        <position position="163"/>
    </location>
</feature>
<evidence type="ECO:0000256" key="6">
    <source>
        <dbReference type="ARBA" id="ARBA00023316"/>
    </source>
</evidence>
<feature type="domain" description="L,D-TPase catalytic" evidence="8">
    <location>
        <begin position="72"/>
        <end position="202"/>
    </location>
</feature>
<evidence type="ECO:0000256" key="3">
    <source>
        <dbReference type="ARBA" id="ARBA00022679"/>
    </source>
</evidence>
<evidence type="ECO:0000313" key="10">
    <source>
        <dbReference type="Proteomes" id="UP000078062"/>
    </source>
</evidence>
<gene>
    <name evidence="9" type="ORF">AA977_02435</name>
</gene>
<dbReference type="PATRIC" id="fig|210.2441.peg.503"/>
<feature type="active site" description="Nucleophile" evidence="7">
    <location>
        <position position="179"/>
    </location>
</feature>
<evidence type="ECO:0000256" key="5">
    <source>
        <dbReference type="ARBA" id="ARBA00022984"/>
    </source>
</evidence>
<dbReference type="Pfam" id="PF24125">
    <property type="entry name" value="Cds6_C"/>
    <property type="match status" value="1"/>
</dbReference>
<evidence type="ECO:0000256" key="4">
    <source>
        <dbReference type="ARBA" id="ARBA00022960"/>
    </source>
</evidence>
<keyword evidence="6 7" id="KW-0961">Cell wall biogenesis/degradation</keyword>
<dbReference type="GO" id="GO:0071555">
    <property type="term" value="P:cell wall organization"/>
    <property type="evidence" value="ECO:0007669"/>
    <property type="project" value="UniProtKB-UniRule"/>
</dbReference>
<organism evidence="9 10">
    <name type="scientific">Helicobacter pylori</name>
    <name type="common">Campylobacter pylori</name>
    <dbReference type="NCBI Taxonomy" id="210"/>
    <lineage>
        <taxon>Bacteria</taxon>
        <taxon>Pseudomonadati</taxon>
        <taxon>Campylobacterota</taxon>
        <taxon>Epsilonproteobacteria</taxon>
        <taxon>Campylobacterales</taxon>
        <taxon>Helicobacteraceae</taxon>
        <taxon>Helicobacter</taxon>
    </lineage>
</organism>
<dbReference type="PROSITE" id="PS52029">
    <property type="entry name" value="LD_TPASE"/>
    <property type="match status" value="1"/>
</dbReference>
<dbReference type="InterPro" id="IPR038063">
    <property type="entry name" value="Transpep_catalytic_dom"/>
</dbReference>
<sequence>MKKILSALSALLMGFVGLIASDRLSEIVRLYQKQGLEVVGQKLDSYLADKSFWLEELQNKDTDFGYYQNKQFLFVADKSKPSLEFYEINDNMLKKINSSKALVGSKKGDKTLEGDLATPIGVYRITQKLERLDQYYGVLAFVTNYPNLYDTLKKRTGHGIWVHGMPLNGDRNELNTKGCIAIENQLLSSYDKVLKGEKAFLITYENKFFPSTKEELSMILSALFQWKDAWAKGDFERYMGFYNPNFTRYDGMKFNAFKEYKKRVFAKNEKKNIAFSSINVIPYPNSQNKRLFYVVFDQDYKAYQHNKLSYSSNSQKELYIEIENNQASIVVEK</sequence>
<dbReference type="EMBL" id="CP011486">
    <property type="protein sequence ID" value="ANH48080.1"/>
    <property type="molecule type" value="Genomic_DNA"/>
</dbReference>